<proteinExistence type="inferred from homology"/>
<keyword evidence="1 5" id="KW-0963">Cytoplasm</keyword>
<dbReference type="HAMAP" id="MF_00378">
    <property type="entry name" value="Exonuc_7_L"/>
    <property type="match status" value="1"/>
</dbReference>
<keyword evidence="2 5" id="KW-0540">Nuclease</keyword>
<dbReference type="PANTHER" id="PTHR30008:SF0">
    <property type="entry name" value="EXODEOXYRIBONUCLEASE 7 LARGE SUBUNIT"/>
    <property type="match status" value="1"/>
</dbReference>
<dbReference type="PANTHER" id="PTHR30008">
    <property type="entry name" value="EXODEOXYRIBONUCLEASE 7 LARGE SUBUNIT"/>
    <property type="match status" value="1"/>
</dbReference>
<dbReference type="AlphaFoldDB" id="A0A1D8D1Y0"/>
<comment type="similarity">
    <text evidence="5 6">Belongs to the XseA family.</text>
</comment>
<evidence type="ECO:0000313" key="9">
    <source>
        <dbReference type="EMBL" id="AOS84411.1"/>
    </source>
</evidence>
<dbReference type="InterPro" id="IPR020579">
    <property type="entry name" value="Exonuc_VII_lsu_C"/>
</dbReference>
<dbReference type="GO" id="GO:0003676">
    <property type="term" value="F:nucleic acid binding"/>
    <property type="evidence" value="ECO:0007669"/>
    <property type="project" value="InterPro"/>
</dbReference>
<dbReference type="InterPro" id="IPR025824">
    <property type="entry name" value="OB-fold_nuc-bd_dom"/>
</dbReference>
<sequence length="398" mass="43949">MTETAQSVGELTRAIKNELESLFPYVRVKGELSNVKLHSSGHVYLTLKDSEAQIPAVIWKSVRARSPLELRDGLEVVAEGRLEVYPPAGRYQLICTALFESGEGEQRLALERLIAKLAKAGWFDAERKKPIPRIPRRIGMITSPTGAVIRDMSDVFARRFPAAELLLYPVQVQGDRAVESIVRALDYFNDPANPKHKPDVLIVARGGGSSEDLHAFNTEAVAEAIYRSKIPVISAIGHETDLSVADMVADLRAGTPSIAAERAAPDREELLRLIDGLRQRQSILMDGMISGAQLQVDSITSSYAFNRPVQMLGQFEERLALTEKELKRAIADKLRDREQQLTAAADRLAMLDTQRVLKRGFALVTQDNRYITSAATLEAGAEIALTFHDGRREARVGG</sequence>
<evidence type="ECO:0000259" key="8">
    <source>
        <dbReference type="Pfam" id="PF13742"/>
    </source>
</evidence>
<accession>A0A1D8D1Y0</accession>
<dbReference type="KEGG" id="clz:BIU88_09885"/>
<name>A0A1D8D1Y0_CHLLM</name>
<dbReference type="NCBIfam" id="TIGR00237">
    <property type="entry name" value="xseA"/>
    <property type="match status" value="1"/>
</dbReference>
<dbReference type="EC" id="3.1.11.6" evidence="5"/>
<dbReference type="RefSeq" id="WP_069810603.1">
    <property type="nucleotide sequence ID" value="NZ_CP017305.1"/>
</dbReference>
<dbReference type="Proteomes" id="UP000095185">
    <property type="component" value="Chromosome"/>
</dbReference>
<evidence type="ECO:0000256" key="1">
    <source>
        <dbReference type="ARBA" id="ARBA00022490"/>
    </source>
</evidence>
<evidence type="ECO:0000313" key="10">
    <source>
        <dbReference type="Proteomes" id="UP000095185"/>
    </source>
</evidence>
<dbReference type="STRING" id="274537.BIU88_09885"/>
<keyword evidence="4 5" id="KW-0269">Exonuclease</keyword>
<dbReference type="CDD" id="cd04489">
    <property type="entry name" value="ExoVII_LU_OBF"/>
    <property type="match status" value="1"/>
</dbReference>
<comment type="subunit">
    <text evidence="5">Heterooligomer composed of large and small subunits.</text>
</comment>
<organism evidence="9 10">
    <name type="scientific">Chlorobaculum limnaeum</name>
    <dbReference type="NCBI Taxonomy" id="274537"/>
    <lineage>
        <taxon>Bacteria</taxon>
        <taxon>Pseudomonadati</taxon>
        <taxon>Chlorobiota</taxon>
        <taxon>Chlorobiia</taxon>
        <taxon>Chlorobiales</taxon>
        <taxon>Chlorobiaceae</taxon>
        <taxon>Chlorobaculum</taxon>
    </lineage>
</organism>
<keyword evidence="3 5" id="KW-0378">Hydrolase</keyword>
<keyword evidence="10" id="KW-1185">Reference proteome</keyword>
<dbReference type="Pfam" id="PF02601">
    <property type="entry name" value="Exonuc_VII_L"/>
    <property type="match status" value="1"/>
</dbReference>
<dbReference type="Pfam" id="PF13742">
    <property type="entry name" value="tRNA_anti_2"/>
    <property type="match status" value="1"/>
</dbReference>
<reference evidence="9" key="1">
    <citation type="submission" date="2016-09" db="EMBL/GenBank/DDBJ databases">
        <title>Genome sequence of Chlorobaculum limnaeum.</title>
        <authorList>
            <person name="Liu Z."/>
            <person name="Tank M."/>
            <person name="Bryant D.A."/>
        </authorList>
    </citation>
    <scope>NUCLEOTIDE SEQUENCE [LARGE SCALE GENOMIC DNA]</scope>
    <source>
        <strain evidence="9">DSM 1677</strain>
    </source>
</reference>
<dbReference type="InterPro" id="IPR003753">
    <property type="entry name" value="Exonuc_VII_L"/>
</dbReference>
<evidence type="ECO:0000256" key="3">
    <source>
        <dbReference type="ARBA" id="ARBA00022801"/>
    </source>
</evidence>
<comment type="catalytic activity">
    <reaction evidence="5 6">
        <text>Exonucleolytic cleavage in either 5'- to 3'- or 3'- to 5'-direction to yield nucleoside 5'-phosphates.</text>
        <dbReference type="EC" id="3.1.11.6"/>
    </reaction>
</comment>
<dbReference type="GO" id="GO:0009318">
    <property type="term" value="C:exodeoxyribonuclease VII complex"/>
    <property type="evidence" value="ECO:0007669"/>
    <property type="project" value="UniProtKB-UniRule"/>
</dbReference>
<evidence type="ECO:0000256" key="6">
    <source>
        <dbReference type="RuleBase" id="RU004355"/>
    </source>
</evidence>
<feature type="domain" description="OB-fold nucleic acid binding" evidence="8">
    <location>
        <begin position="7"/>
        <end position="97"/>
    </location>
</feature>
<comment type="subcellular location">
    <subcellularLocation>
        <location evidence="5 6">Cytoplasm</location>
    </subcellularLocation>
</comment>
<evidence type="ECO:0000256" key="4">
    <source>
        <dbReference type="ARBA" id="ARBA00022839"/>
    </source>
</evidence>
<comment type="function">
    <text evidence="5">Bidirectionally degrades single-stranded DNA into large acid-insoluble oligonucleotides, which are then degraded further into small acid-soluble oligonucleotides.</text>
</comment>
<feature type="domain" description="Exonuclease VII large subunit C-terminal" evidence="7">
    <location>
        <begin position="122"/>
        <end position="330"/>
    </location>
</feature>
<dbReference type="GO" id="GO:0005737">
    <property type="term" value="C:cytoplasm"/>
    <property type="evidence" value="ECO:0007669"/>
    <property type="project" value="UniProtKB-SubCell"/>
</dbReference>
<evidence type="ECO:0000259" key="7">
    <source>
        <dbReference type="Pfam" id="PF02601"/>
    </source>
</evidence>
<dbReference type="GO" id="GO:0006308">
    <property type="term" value="P:DNA catabolic process"/>
    <property type="evidence" value="ECO:0007669"/>
    <property type="project" value="UniProtKB-UniRule"/>
</dbReference>
<dbReference type="GO" id="GO:0008855">
    <property type="term" value="F:exodeoxyribonuclease VII activity"/>
    <property type="evidence" value="ECO:0007669"/>
    <property type="project" value="UniProtKB-UniRule"/>
</dbReference>
<dbReference type="EMBL" id="CP017305">
    <property type="protein sequence ID" value="AOS84411.1"/>
    <property type="molecule type" value="Genomic_DNA"/>
</dbReference>
<protein>
    <recommendedName>
        <fullName evidence="5">Exodeoxyribonuclease 7 large subunit</fullName>
        <ecNumber evidence="5">3.1.11.6</ecNumber>
    </recommendedName>
    <alternativeName>
        <fullName evidence="5">Exodeoxyribonuclease VII large subunit</fullName>
        <shortName evidence="5">Exonuclease VII large subunit</shortName>
    </alternativeName>
</protein>
<evidence type="ECO:0000256" key="2">
    <source>
        <dbReference type="ARBA" id="ARBA00022722"/>
    </source>
</evidence>
<gene>
    <name evidence="5" type="primary">xseA</name>
    <name evidence="9" type="ORF">BIU88_09885</name>
</gene>
<evidence type="ECO:0000256" key="5">
    <source>
        <dbReference type="HAMAP-Rule" id="MF_00378"/>
    </source>
</evidence>
<dbReference type="OrthoDB" id="9802795at2"/>